<proteinExistence type="predicted"/>
<dbReference type="SUPFAM" id="SSF52540">
    <property type="entry name" value="P-loop containing nucleoside triphosphate hydrolases"/>
    <property type="match status" value="1"/>
</dbReference>
<evidence type="ECO:0000313" key="2">
    <source>
        <dbReference type="EMBL" id="RQH39563.1"/>
    </source>
</evidence>
<dbReference type="Gene3D" id="1.25.40.10">
    <property type="entry name" value="Tetratricopeptide repeat domain"/>
    <property type="match status" value="1"/>
</dbReference>
<organism evidence="2 3">
    <name type="scientific">Okeania hirsuta</name>
    <dbReference type="NCBI Taxonomy" id="1458930"/>
    <lineage>
        <taxon>Bacteria</taxon>
        <taxon>Bacillati</taxon>
        <taxon>Cyanobacteriota</taxon>
        <taxon>Cyanophyceae</taxon>
        <taxon>Oscillatoriophycideae</taxon>
        <taxon>Oscillatoriales</taxon>
        <taxon>Microcoleaceae</taxon>
        <taxon>Okeania</taxon>
    </lineage>
</organism>
<dbReference type="InterPro" id="IPR049052">
    <property type="entry name" value="nSTAND1"/>
</dbReference>
<keyword evidence="3" id="KW-1185">Reference proteome</keyword>
<dbReference type="OrthoDB" id="433942at2"/>
<feature type="domain" description="Novel STAND NTPase 1" evidence="1">
    <location>
        <begin position="372"/>
        <end position="701"/>
    </location>
</feature>
<protein>
    <submittedName>
        <fullName evidence="2">ATP-binding protein</fullName>
    </submittedName>
</protein>
<keyword evidence="2" id="KW-0547">Nucleotide-binding</keyword>
<dbReference type="SUPFAM" id="SSF48452">
    <property type="entry name" value="TPR-like"/>
    <property type="match status" value="1"/>
</dbReference>
<gene>
    <name evidence="2" type="ORF">D5R40_17085</name>
</gene>
<comment type="caution">
    <text evidence="2">The sequence shown here is derived from an EMBL/GenBank/DDBJ whole genome shotgun (WGS) entry which is preliminary data.</text>
</comment>
<dbReference type="GO" id="GO:0005524">
    <property type="term" value="F:ATP binding"/>
    <property type="evidence" value="ECO:0007669"/>
    <property type="project" value="UniProtKB-KW"/>
</dbReference>
<sequence length="718" mass="82142">MTDKYQAKNVAQLIYTTAISVIEDCTSKIFSNLLDSHIIQFQSNSNILNATESQQLKAAIEQLYSNYKIQPILPLHIANIDFILGREEYANHQIEQGLNKFKNSLLIWEKSTKNLPGEAVTQQINERLEKIGIVLFYIGLCYEHQGNLNIPVEQKNNYWQQAQNNFQQSLDLFAQIDRQELVAKFIIQQGEVLKKLEAWSDLYKLAQRALELHLTYGTEEQIAQDYGFLAEAAMHESKWDHASQLAELAVAIQNQSMGNPVEIAQYENSYFSILSESQSNLEEWQATVNQLEKARQQTSPHHNLHSYISILKALKKLYFDQDKYGKSARIKEEKLRLEHQYGLKAFIGINPLQPQQKSDNSPIIPREIKTSGRLEDVNNLVARIKSQNHKLIIIHGVSGVGKSSLINSGLIPTLLAENSEDNQAISLIPLRVYTDWMRNSDSATWNLEYVLETLRKKHQKNNLKVLILDQFEELFTVCPKPAQRLPLYKFLYDCLSLNFVKVVLSIQTDYLHYLLECDRLTNLEAVINYQILSKEILYYISNFEPNHSQEIIKNLIEPAQLNWEPDLISQVVKDLSSADNTVSPIELQVVGTELQEEAITTVEAYHKLGDNPIKKLTINFLDGVIKDCGFLNGRTAISVLYLLTNEHGTRPLKTHAELASELLMQRHKLDLVLDVLVARGLILLLPDLPQDSYQLAHNYLIPLVRAQKQEGEKSISEF</sequence>
<accession>A0A3N6PS14</accession>
<dbReference type="Pfam" id="PF20703">
    <property type="entry name" value="nSTAND1"/>
    <property type="match status" value="1"/>
</dbReference>
<dbReference type="Proteomes" id="UP000269154">
    <property type="component" value="Unassembled WGS sequence"/>
</dbReference>
<name>A0A3N6PS14_9CYAN</name>
<evidence type="ECO:0000259" key="1">
    <source>
        <dbReference type="Pfam" id="PF20703"/>
    </source>
</evidence>
<dbReference type="InterPro" id="IPR011990">
    <property type="entry name" value="TPR-like_helical_dom_sf"/>
</dbReference>
<dbReference type="EMBL" id="RCBY01000095">
    <property type="protein sequence ID" value="RQH39563.1"/>
    <property type="molecule type" value="Genomic_DNA"/>
</dbReference>
<dbReference type="RefSeq" id="WP_124146902.1">
    <property type="nucleotide sequence ID" value="NZ_CAWOKI010000205.1"/>
</dbReference>
<keyword evidence="2" id="KW-0067">ATP-binding</keyword>
<reference evidence="2 3" key="1">
    <citation type="journal article" date="2018" name="ACS Chem. Biol.">
        <title>Ketoreductase domain dysfunction expands chemodiversity: malyngamide biosynthesis in the cyanobacterium Okeania hirsuta.</title>
        <authorList>
            <person name="Moss N.A."/>
            <person name="Leao T."/>
            <person name="Rankin M."/>
            <person name="McCullough T.M."/>
            <person name="Qu P."/>
            <person name="Korobeynikov A."/>
            <person name="Smith J.L."/>
            <person name="Gerwick L."/>
            <person name="Gerwick W.H."/>
        </authorList>
    </citation>
    <scope>NUCLEOTIDE SEQUENCE [LARGE SCALE GENOMIC DNA]</scope>
    <source>
        <strain evidence="2 3">PAB10Feb10-1</strain>
    </source>
</reference>
<dbReference type="AlphaFoldDB" id="A0A3N6PS14"/>
<evidence type="ECO:0000313" key="3">
    <source>
        <dbReference type="Proteomes" id="UP000269154"/>
    </source>
</evidence>
<dbReference type="InterPro" id="IPR027417">
    <property type="entry name" value="P-loop_NTPase"/>
</dbReference>